<dbReference type="SUPFAM" id="SSF81296">
    <property type="entry name" value="E set domains"/>
    <property type="match status" value="2"/>
</dbReference>
<evidence type="ECO:0000256" key="1">
    <source>
        <dbReference type="ARBA" id="ARBA00010926"/>
    </source>
</evidence>
<name>A0A833LXN5_9LEPT</name>
<comment type="similarity">
    <text evidence="1">Belongs to the 5'-AMP-activated protein kinase beta subunit family.</text>
</comment>
<dbReference type="PANTHER" id="PTHR10343:SF84">
    <property type="entry name" value="5'-AMP-ACTIVATED PROTEIN KINASE SUBUNIT BETA-1"/>
    <property type="match status" value="1"/>
</dbReference>
<dbReference type="PANTHER" id="PTHR10343">
    <property type="entry name" value="5'-AMP-ACTIVATED PROTEIN KINASE , BETA SUBUNIT"/>
    <property type="match status" value="1"/>
</dbReference>
<accession>A0A833LXN5</accession>
<dbReference type="CDD" id="cd02859">
    <property type="entry name" value="E_set_AMPKbeta_like_N"/>
    <property type="match status" value="1"/>
</dbReference>
<evidence type="ECO:0000259" key="2">
    <source>
        <dbReference type="Pfam" id="PF16561"/>
    </source>
</evidence>
<dbReference type="InterPro" id="IPR050827">
    <property type="entry name" value="CRP1_MDG1_kinase"/>
</dbReference>
<dbReference type="AlphaFoldDB" id="A0A833LXN5"/>
<protein>
    <recommendedName>
        <fullName evidence="2">AMP-activated protein kinase glycogen-binding domain-containing protein</fullName>
    </recommendedName>
</protein>
<dbReference type="InterPro" id="IPR014756">
    <property type="entry name" value="Ig_E-set"/>
</dbReference>
<dbReference type="Gene3D" id="2.60.40.10">
    <property type="entry name" value="Immunoglobulins"/>
    <property type="match status" value="2"/>
</dbReference>
<feature type="domain" description="AMP-activated protein kinase glycogen-binding" evidence="2">
    <location>
        <begin position="85"/>
        <end position="169"/>
    </location>
</feature>
<dbReference type="InterPro" id="IPR032640">
    <property type="entry name" value="AMPK1_CBM"/>
</dbReference>
<dbReference type="InterPro" id="IPR013783">
    <property type="entry name" value="Ig-like_fold"/>
</dbReference>
<comment type="caution">
    <text evidence="3">The sequence shown here is derived from an EMBL/GenBank/DDBJ whole genome shotgun (WGS) entry which is preliminary data.</text>
</comment>
<gene>
    <name evidence="3" type="ORF">F9K24_08450</name>
</gene>
<evidence type="ECO:0000313" key="3">
    <source>
        <dbReference type="EMBL" id="KAB2933370.1"/>
    </source>
</evidence>
<dbReference type="Proteomes" id="UP000460298">
    <property type="component" value="Unassembled WGS sequence"/>
</dbReference>
<proteinExistence type="inferred from homology"/>
<reference evidence="3 4" key="1">
    <citation type="submission" date="2019-10" db="EMBL/GenBank/DDBJ databases">
        <title>Extracellular Electron Transfer in a Candidatus Methanoperedens spp. Enrichment Culture.</title>
        <authorList>
            <person name="Berger S."/>
            <person name="Rangel Shaw D."/>
            <person name="Berben T."/>
            <person name="In 'T Zandt M."/>
            <person name="Frank J."/>
            <person name="Reimann J."/>
            <person name="Jetten M.S.M."/>
            <person name="Welte C.U."/>
        </authorList>
    </citation>
    <scope>NUCLEOTIDE SEQUENCE [LARGE SCALE GENOMIC DNA]</scope>
    <source>
        <strain evidence="3">SB12</strain>
    </source>
</reference>
<feature type="domain" description="AMP-activated protein kinase glycogen-binding" evidence="2">
    <location>
        <begin position="211"/>
        <end position="273"/>
    </location>
</feature>
<dbReference type="EMBL" id="WBUI01000006">
    <property type="protein sequence ID" value="KAB2933370.1"/>
    <property type="molecule type" value="Genomic_DNA"/>
</dbReference>
<sequence>MEMAQKTFWSAIIVFLLATGSLAGRDESTYSSDALQYAVSDVEEKVYQLQQLRNLRRPVPPRRIQLLDWKSYSGSGHFYRKGILFTYRDLKAKHVFLAGDFSGWNRLIMERNRHGVFYVMIPVREMEEGERASVYRYRFNVDGLWTHDPLQYSEEDGTGGMVSVFHLDQEPPDRLAGPRILPEKRTGDLRLVEFAVHESRLLSRARLERIENVSIVGDFNHWNPESDLLRRGPDGVYRLRMRLLPGQYMYRIVVDGRWILDPFNESVSYHAGLKESYSKLKVE</sequence>
<evidence type="ECO:0000313" key="4">
    <source>
        <dbReference type="Proteomes" id="UP000460298"/>
    </source>
</evidence>
<dbReference type="Pfam" id="PF16561">
    <property type="entry name" value="AMPK1_CBM"/>
    <property type="match status" value="2"/>
</dbReference>
<organism evidence="3 4">
    <name type="scientific">Leptonema illini</name>
    <dbReference type="NCBI Taxonomy" id="183"/>
    <lineage>
        <taxon>Bacteria</taxon>
        <taxon>Pseudomonadati</taxon>
        <taxon>Spirochaetota</taxon>
        <taxon>Spirochaetia</taxon>
        <taxon>Leptospirales</taxon>
        <taxon>Leptospiraceae</taxon>
        <taxon>Leptonema</taxon>
    </lineage>
</organism>